<evidence type="ECO:0000313" key="3">
    <source>
        <dbReference type="Proteomes" id="UP000033699"/>
    </source>
</evidence>
<comment type="caution">
    <text evidence="2">The sequence shown here is derived from an EMBL/GenBank/DDBJ whole genome shotgun (WGS) entry which is preliminary data.</text>
</comment>
<accession>A0A0F2TCU0</accession>
<dbReference type="OrthoDB" id="2863790at2"/>
<keyword evidence="1" id="KW-0732">Signal</keyword>
<dbReference type="PATRIC" id="fig|359131.3.peg.6492"/>
<evidence type="ECO:0008006" key="4">
    <source>
        <dbReference type="Google" id="ProtNLM"/>
    </source>
</evidence>
<organism evidence="2 3">
    <name type="scientific">Streptomyces rubellomurinus (strain ATCC 31215)</name>
    <dbReference type="NCBI Taxonomy" id="359131"/>
    <lineage>
        <taxon>Bacteria</taxon>
        <taxon>Bacillati</taxon>
        <taxon>Actinomycetota</taxon>
        <taxon>Actinomycetes</taxon>
        <taxon>Kitasatosporales</taxon>
        <taxon>Streptomycetaceae</taxon>
        <taxon>Streptomyces</taxon>
    </lineage>
</organism>
<reference evidence="2 3" key="1">
    <citation type="submission" date="2015-02" db="EMBL/GenBank/DDBJ databases">
        <authorList>
            <person name="Ju K.-S."/>
            <person name="Doroghazi J.R."/>
            <person name="Metcalf W."/>
        </authorList>
    </citation>
    <scope>NUCLEOTIDE SEQUENCE [LARGE SCALE GENOMIC DNA]</scope>
    <source>
        <strain evidence="2 3">ATCC 31215</strain>
    </source>
</reference>
<feature type="signal peptide" evidence="1">
    <location>
        <begin position="1"/>
        <end position="20"/>
    </location>
</feature>
<dbReference type="AlphaFoldDB" id="A0A0F2TCU0"/>
<dbReference type="RefSeq" id="WP_045701104.1">
    <property type="nucleotide sequence ID" value="NZ_JZKH01000065.1"/>
</dbReference>
<name>A0A0F2TCU0_STRR3</name>
<evidence type="ECO:0000313" key="2">
    <source>
        <dbReference type="EMBL" id="KJS59547.1"/>
    </source>
</evidence>
<feature type="chain" id="PRO_5038389837" description="DUF2690 domain-containing protein" evidence="1">
    <location>
        <begin position="21"/>
        <end position="144"/>
    </location>
</feature>
<dbReference type="Proteomes" id="UP000033699">
    <property type="component" value="Unassembled WGS sequence"/>
</dbReference>
<proteinExistence type="predicted"/>
<dbReference type="Pfam" id="PF10901">
    <property type="entry name" value="DUF2690"/>
    <property type="match status" value="1"/>
</dbReference>
<sequence length="144" mass="15389">MRKHLAVSLASLTMALGALTAGVGAGTASAQPARTSCYAESCSHLNPYKTYCSSDGREIYSAPNELRHVVHLYYSPSCRAVWAESWAPAGDTIRVERAGNPSVYSQDVTDGSHAWTGMINDAGYTAHAMINDDGVNVWGQTGDY</sequence>
<keyword evidence="3" id="KW-1185">Reference proteome</keyword>
<protein>
    <recommendedName>
        <fullName evidence="4">DUF2690 domain-containing protein</fullName>
    </recommendedName>
</protein>
<dbReference type="EMBL" id="JZKH01000065">
    <property type="protein sequence ID" value="KJS59547.1"/>
    <property type="molecule type" value="Genomic_DNA"/>
</dbReference>
<dbReference type="InterPro" id="IPR021224">
    <property type="entry name" value="DUF2690"/>
</dbReference>
<evidence type="ECO:0000256" key="1">
    <source>
        <dbReference type="SAM" id="SignalP"/>
    </source>
</evidence>
<gene>
    <name evidence="2" type="ORF">VM95_26465</name>
</gene>